<proteinExistence type="predicted"/>
<dbReference type="Gene3D" id="3.50.50.60">
    <property type="entry name" value="FAD/NAD(P)-binding domain"/>
    <property type="match status" value="1"/>
</dbReference>
<keyword evidence="3" id="KW-1185">Reference proteome</keyword>
<dbReference type="EMBL" id="CALNXJ010000007">
    <property type="protein sequence ID" value="CAH3043460.1"/>
    <property type="molecule type" value="Genomic_DNA"/>
</dbReference>
<evidence type="ECO:0000313" key="2">
    <source>
        <dbReference type="EMBL" id="CAH3043460.1"/>
    </source>
</evidence>
<accession>A0AAU9W4X0</accession>
<dbReference type="InterPro" id="IPR050281">
    <property type="entry name" value="Flavin_monoamine_oxidase"/>
</dbReference>
<evidence type="ECO:0000259" key="1">
    <source>
        <dbReference type="Pfam" id="PF01593"/>
    </source>
</evidence>
<dbReference type="GO" id="GO:0016491">
    <property type="term" value="F:oxidoreductase activity"/>
    <property type="evidence" value="ECO:0007669"/>
    <property type="project" value="InterPro"/>
</dbReference>
<dbReference type="InterPro" id="IPR002937">
    <property type="entry name" value="Amino_oxidase"/>
</dbReference>
<reference evidence="2 3" key="1">
    <citation type="submission" date="2022-05" db="EMBL/GenBank/DDBJ databases">
        <authorList>
            <consortium name="Genoscope - CEA"/>
            <person name="William W."/>
        </authorList>
    </citation>
    <scope>NUCLEOTIDE SEQUENCE [LARGE SCALE GENOMIC DNA]</scope>
</reference>
<gene>
    <name evidence="2" type="ORF">PMEA_00031561</name>
</gene>
<comment type="caution">
    <text evidence="2">The sequence shown here is derived from an EMBL/GenBank/DDBJ whole genome shotgun (WGS) entry which is preliminary data.</text>
</comment>
<dbReference type="Pfam" id="PF01593">
    <property type="entry name" value="Amino_oxidase"/>
    <property type="match status" value="1"/>
</dbReference>
<dbReference type="PANTHER" id="PTHR10742">
    <property type="entry name" value="FLAVIN MONOAMINE OXIDASE"/>
    <property type="match status" value="1"/>
</dbReference>
<dbReference type="Proteomes" id="UP001159428">
    <property type="component" value="Unassembled WGS sequence"/>
</dbReference>
<organism evidence="2 3">
    <name type="scientific">Pocillopora meandrina</name>
    <dbReference type="NCBI Taxonomy" id="46732"/>
    <lineage>
        <taxon>Eukaryota</taxon>
        <taxon>Metazoa</taxon>
        <taxon>Cnidaria</taxon>
        <taxon>Anthozoa</taxon>
        <taxon>Hexacorallia</taxon>
        <taxon>Scleractinia</taxon>
        <taxon>Astrocoeniina</taxon>
        <taxon>Pocilloporidae</taxon>
        <taxon>Pocillopora</taxon>
    </lineage>
</organism>
<name>A0AAU9W4X0_9CNID</name>
<dbReference type="InterPro" id="IPR036188">
    <property type="entry name" value="FAD/NAD-bd_sf"/>
</dbReference>
<dbReference type="SUPFAM" id="SSF51905">
    <property type="entry name" value="FAD/NAD(P)-binding domain"/>
    <property type="match status" value="1"/>
</dbReference>
<dbReference type="AlphaFoldDB" id="A0AAU9W4X0"/>
<evidence type="ECO:0000313" key="3">
    <source>
        <dbReference type="Proteomes" id="UP001159428"/>
    </source>
</evidence>
<sequence>MLTNIWRGKNVWIHIFWAGDRVRSNNSGQILLKNQHGREMTAKHVIITVPLTVLKDGDITFTPALPADKNEAIRTIQMLGAWKIKSLVVSNAASGRRSYIKFTAFVGSLVRYGLAHMIFPTVTKNVTWLSGLKLLSPRKRNGISADRKC</sequence>
<dbReference type="PANTHER" id="PTHR10742:SF418">
    <property type="entry name" value="AMINE OXIDASE DOMAIN-CONTAINING PROTEIN"/>
    <property type="match status" value="1"/>
</dbReference>
<feature type="domain" description="Amine oxidase" evidence="1">
    <location>
        <begin position="21"/>
        <end position="83"/>
    </location>
</feature>
<protein>
    <recommendedName>
        <fullName evidence="1">Amine oxidase domain-containing protein</fullName>
    </recommendedName>
</protein>